<reference evidence="1" key="1">
    <citation type="journal article" date="2022" name="bioRxiv">
        <title>Sequencing and chromosome-scale assembly of the giantPleurodeles waltlgenome.</title>
        <authorList>
            <person name="Brown T."/>
            <person name="Elewa A."/>
            <person name="Iarovenko S."/>
            <person name="Subramanian E."/>
            <person name="Araus A.J."/>
            <person name="Petzold A."/>
            <person name="Susuki M."/>
            <person name="Suzuki K.-i.T."/>
            <person name="Hayashi T."/>
            <person name="Toyoda A."/>
            <person name="Oliveira C."/>
            <person name="Osipova E."/>
            <person name="Leigh N.D."/>
            <person name="Simon A."/>
            <person name="Yun M.H."/>
        </authorList>
    </citation>
    <scope>NUCLEOTIDE SEQUENCE</scope>
    <source>
        <strain evidence="1">20211129_DDA</strain>
        <tissue evidence="1">Liver</tissue>
    </source>
</reference>
<gene>
    <name evidence="1" type="ORF">NDU88_007180</name>
</gene>
<sequence>MGDDDMDNDESEGTVHIIQMVDPNPGCIQHAPQCQAIVDRTMAFIHTGTSINILSLSMHKGIAFSPALCPTTNRVYAYGTSTCLPLAGVFNTTISHQGQATKMKVYVAERGADMLLGCHTGKRLHLVHFTFGVC</sequence>
<comment type="caution">
    <text evidence="1">The sequence shown here is derived from an EMBL/GenBank/DDBJ whole genome shotgun (WGS) entry which is preliminary data.</text>
</comment>
<dbReference type="Proteomes" id="UP001066276">
    <property type="component" value="Chromosome 3_2"/>
</dbReference>
<dbReference type="AlphaFoldDB" id="A0AAV7TZX5"/>
<evidence type="ECO:0000313" key="2">
    <source>
        <dbReference type="Proteomes" id="UP001066276"/>
    </source>
</evidence>
<name>A0AAV7TZX5_PLEWA</name>
<protein>
    <submittedName>
        <fullName evidence="1">Uncharacterized protein</fullName>
    </submittedName>
</protein>
<proteinExistence type="predicted"/>
<dbReference type="EMBL" id="JANPWB010000006">
    <property type="protein sequence ID" value="KAJ1181981.1"/>
    <property type="molecule type" value="Genomic_DNA"/>
</dbReference>
<accession>A0AAV7TZX5</accession>
<keyword evidence="2" id="KW-1185">Reference proteome</keyword>
<organism evidence="1 2">
    <name type="scientific">Pleurodeles waltl</name>
    <name type="common">Iberian ribbed newt</name>
    <dbReference type="NCBI Taxonomy" id="8319"/>
    <lineage>
        <taxon>Eukaryota</taxon>
        <taxon>Metazoa</taxon>
        <taxon>Chordata</taxon>
        <taxon>Craniata</taxon>
        <taxon>Vertebrata</taxon>
        <taxon>Euteleostomi</taxon>
        <taxon>Amphibia</taxon>
        <taxon>Batrachia</taxon>
        <taxon>Caudata</taxon>
        <taxon>Salamandroidea</taxon>
        <taxon>Salamandridae</taxon>
        <taxon>Pleurodelinae</taxon>
        <taxon>Pleurodeles</taxon>
    </lineage>
</organism>
<evidence type="ECO:0000313" key="1">
    <source>
        <dbReference type="EMBL" id="KAJ1181981.1"/>
    </source>
</evidence>